<organism evidence="9 10">
    <name type="scientific">Cryobacterium arcticum</name>
    <dbReference type="NCBI Taxonomy" id="670052"/>
    <lineage>
        <taxon>Bacteria</taxon>
        <taxon>Bacillati</taxon>
        <taxon>Actinomycetota</taxon>
        <taxon>Actinomycetes</taxon>
        <taxon>Micrococcales</taxon>
        <taxon>Microbacteriaceae</taxon>
        <taxon>Cryobacterium</taxon>
    </lineage>
</organism>
<dbReference type="GO" id="GO:0005886">
    <property type="term" value="C:plasma membrane"/>
    <property type="evidence" value="ECO:0007669"/>
    <property type="project" value="UniProtKB-SubCell"/>
</dbReference>
<proteinExistence type="inferred from homology"/>
<evidence type="ECO:0000256" key="4">
    <source>
        <dbReference type="ARBA" id="ARBA00022692"/>
    </source>
</evidence>
<keyword evidence="6 7" id="KW-0472">Membrane</keyword>
<protein>
    <submittedName>
        <fullName evidence="9">Nickel ABC transporter permease</fullName>
    </submittedName>
</protein>
<feature type="transmembrane region" description="Helical" evidence="7">
    <location>
        <begin position="262"/>
        <end position="283"/>
    </location>
</feature>
<keyword evidence="2 7" id="KW-0813">Transport</keyword>
<dbReference type="EMBL" id="QHLY01000003">
    <property type="protein sequence ID" value="PXA73264.1"/>
    <property type="molecule type" value="Genomic_DNA"/>
</dbReference>
<evidence type="ECO:0000313" key="10">
    <source>
        <dbReference type="Proteomes" id="UP000246722"/>
    </source>
</evidence>
<keyword evidence="4 7" id="KW-0812">Transmembrane</keyword>
<name>A0A318A2X5_9MICO</name>
<accession>A0A318A2X5</accession>
<dbReference type="RefSeq" id="WP_110124940.1">
    <property type="nucleotide sequence ID" value="NZ_QHLY01000003.1"/>
</dbReference>
<keyword evidence="3" id="KW-1003">Cell membrane</keyword>
<dbReference type="Pfam" id="PF12911">
    <property type="entry name" value="OppC_N"/>
    <property type="match status" value="1"/>
</dbReference>
<feature type="transmembrane region" description="Helical" evidence="7">
    <location>
        <begin position="133"/>
        <end position="153"/>
    </location>
</feature>
<evidence type="ECO:0000256" key="3">
    <source>
        <dbReference type="ARBA" id="ARBA00022475"/>
    </source>
</evidence>
<feature type="domain" description="ABC transmembrane type-1" evidence="8">
    <location>
        <begin position="94"/>
        <end position="283"/>
    </location>
</feature>
<keyword evidence="10" id="KW-1185">Reference proteome</keyword>
<dbReference type="InterPro" id="IPR050366">
    <property type="entry name" value="BP-dependent_transpt_permease"/>
</dbReference>
<evidence type="ECO:0000256" key="2">
    <source>
        <dbReference type="ARBA" id="ARBA00022448"/>
    </source>
</evidence>
<evidence type="ECO:0000256" key="1">
    <source>
        <dbReference type="ARBA" id="ARBA00004651"/>
    </source>
</evidence>
<dbReference type="CDD" id="cd06261">
    <property type="entry name" value="TM_PBP2"/>
    <property type="match status" value="1"/>
</dbReference>
<gene>
    <name evidence="9" type="ORF">CTB96_00445</name>
</gene>
<evidence type="ECO:0000256" key="5">
    <source>
        <dbReference type="ARBA" id="ARBA00022989"/>
    </source>
</evidence>
<reference evidence="9 10" key="1">
    <citation type="submission" date="2018-05" db="EMBL/GenBank/DDBJ databases">
        <title>Genetic diversity of glacier-inhabiting Cryobacterium bacteria in China and description of Cryobacterium mengkeensis sp. nov. and Arthrobacter glacialis sp. nov.</title>
        <authorList>
            <person name="Liu Q."/>
            <person name="Xin Y.-H."/>
        </authorList>
    </citation>
    <scope>NUCLEOTIDE SEQUENCE [LARGE SCALE GENOMIC DNA]</scope>
    <source>
        <strain evidence="9 10">SK-1</strain>
    </source>
</reference>
<dbReference type="GO" id="GO:0055085">
    <property type="term" value="P:transmembrane transport"/>
    <property type="evidence" value="ECO:0007669"/>
    <property type="project" value="InterPro"/>
</dbReference>
<dbReference type="SUPFAM" id="SSF161098">
    <property type="entry name" value="MetI-like"/>
    <property type="match status" value="1"/>
</dbReference>
<feature type="transmembrane region" description="Helical" evidence="7">
    <location>
        <begin position="34"/>
        <end position="55"/>
    </location>
</feature>
<keyword evidence="5 7" id="KW-1133">Transmembrane helix</keyword>
<feature type="transmembrane region" description="Helical" evidence="7">
    <location>
        <begin position="215"/>
        <end position="242"/>
    </location>
</feature>
<dbReference type="InterPro" id="IPR025966">
    <property type="entry name" value="OppC_N"/>
</dbReference>
<dbReference type="InterPro" id="IPR035906">
    <property type="entry name" value="MetI-like_sf"/>
</dbReference>
<feature type="transmembrane region" description="Helical" evidence="7">
    <location>
        <begin position="100"/>
        <end position="121"/>
    </location>
</feature>
<evidence type="ECO:0000313" key="9">
    <source>
        <dbReference type="EMBL" id="PXA73264.1"/>
    </source>
</evidence>
<dbReference type="AlphaFoldDB" id="A0A318A2X5"/>
<feature type="transmembrane region" description="Helical" evidence="7">
    <location>
        <begin position="159"/>
        <end position="176"/>
    </location>
</feature>
<comment type="similarity">
    <text evidence="7">Belongs to the binding-protein-dependent transport system permease family.</text>
</comment>
<dbReference type="Proteomes" id="UP000246722">
    <property type="component" value="Unassembled WGS sequence"/>
</dbReference>
<dbReference type="PANTHER" id="PTHR43386:SF1">
    <property type="entry name" value="D,D-DIPEPTIDE TRANSPORT SYSTEM PERMEASE PROTEIN DDPC-RELATED"/>
    <property type="match status" value="1"/>
</dbReference>
<evidence type="ECO:0000256" key="6">
    <source>
        <dbReference type="ARBA" id="ARBA00023136"/>
    </source>
</evidence>
<dbReference type="Pfam" id="PF00528">
    <property type="entry name" value="BPD_transp_1"/>
    <property type="match status" value="1"/>
</dbReference>
<comment type="caution">
    <text evidence="9">The sequence shown here is derived from an EMBL/GenBank/DDBJ whole genome shotgun (WGS) entry which is preliminary data.</text>
</comment>
<evidence type="ECO:0000256" key="7">
    <source>
        <dbReference type="RuleBase" id="RU363032"/>
    </source>
</evidence>
<dbReference type="Gene3D" id="1.10.3720.10">
    <property type="entry name" value="MetI-like"/>
    <property type="match status" value="1"/>
</dbReference>
<evidence type="ECO:0000259" key="8">
    <source>
        <dbReference type="PROSITE" id="PS50928"/>
    </source>
</evidence>
<dbReference type="OrthoDB" id="3677453at2"/>
<dbReference type="PANTHER" id="PTHR43386">
    <property type="entry name" value="OLIGOPEPTIDE TRANSPORT SYSTEM PERMEASE PROTEIN APPC"/>
    <property type="match status" value="1"/>
</dbReference>
<sequence>MSAVSEPPVTVPAPPAVRTGPQTFLARARRSPTLVVGLAMTLLLLLSAVFAPWLAPFDPSAQNLTGGLLPPSAEHLLGTDQLGRDVLSRILFAGRTDLRIAFLAAIVPFVVGVLLGLVSGYFGGTLDYLIGRLVDTVIAFPFYVIVISIVFAVGTGEGGIYVAFALVGWVGYTRVVRATTKALRGSGWVAAARGGGLSHGRVILRHLLPNILPQAVVLLMTEIILIMVAVVTLGYLGLGVQAPTPDWGTMIHDGQAFITTKWWLSALPGLAVIYTGISLSLVGDGLGDAWRVR</sequence>
<comment type="subcellular location">
    <subcellularLocation>
        <location evidence="1 7">Cell membrane</location>
        <topology evidence="1 7">Multi-pass membrane protein</topology>
    </subcellularLocation>
</comment>
<dbReference type="InterPro" id="IPR000515">
    <property type="entry name" value="MetI-like"/>
</dbReference>
<dbReference type="PROSITE" id="PS50928">
    <property type="entry name" value="ABC_TM1"/>
    <property type="match status" value="1"/>
</dbReference>